<protein>
    <recommendedName>
        <fullName evidence="3">JmjC domain-containing protein</fullName>
    </recommendedName>
</protein>
<evidence type="ECO:0008006" key="3">
    <source>
        <dbReference type="Google" id="ProtNLM"/>
    </source>
</evidence>
<sequence length="257" mass="29632">MAHSVMMDNPSTMLETFRNYNIYHYMRALSSFELRFKIINDELPRRRKDNINVNMSLRELFEEGLEQEGQCFECSCPAMYGLPMIPTPYNLSYQATVEHLNTHLICLADIFDTTYPVSATSFWLVATKGAISYMHCDCHGVGTGCGGPLWEEIVKSTWGTGHLVSFQVQMNGRPRWYCWNLGSAFYMRPDTHHAVLTLENSIVKGHHIYATTTLAKSVMGWIHTCMLEYRIANVLHPELHELLLCIMCHFYRVMTND</sequence>
<evidence type="ECO:0000313" key="1">
    <source>
        <dbReference type="EMBL" id="KAK0479480.1"/>
    </source>
</evidence>
<dbReference type="AlphaFoldDB" id="A0AA39P8W8"/>
<reference evidence="1" key="1">
    <citation type="submission" date="2023-06" db="EMBL/GenBank/DDBJ databases">
        <authorList>
            <consortium name="Lawrence Berkeley National Laboratory"/>
            <person name="Ahrendt S."/>
            <person name="Sahu N."/>
            <person name="Indic B."/>
            <person name="Wong-Bajracharya J."/>
            <person name="Merenyi Z."/>
            <person name="Ke H.-M."/>
            <person name="Monk M."/>
            <person name="Kocsube S."/>
            <person name="Drula E."/>
            <person name="Lipzen A."/>
            <person name="Balint B."/>
            <person name="Henrissat B."/>
            <person name="Andreopoulos B."/>
            <person name="Martin F.M."/>
            <person name="Harder C.B."/>
            <person name="Rigling D."/>
            <person name="Ford K.L."/>
            <person name="Foster G.D."/>
            <person name="Pangilinan J."/>
            <person name="Papanicolaou A."/>
            <person name="Barry K."/>
            <person name="LaButti K."/>
            <person name="Viragh M."/>
            <person name="Koriabine M."/>
            <person name="Yan M."/>
            <person name="Riley R."/>
            <person name="Champramary S."/>
            <person name="Plett K.L."/>
            <person name="Tsai I.J."/>
            <person name="Slot J."/>
            <person name="Sipos G."/>
            <person name="Plett J."/>
            <person name="Nagy L.G."/>
            <person name="Grigoriev I.V."/>
        </authorList>
    </citation>
    <scope>NUCLEOTIDE SEQUENCE</scope>
    <source>
        <strain evidence="1">ICMP 16352</strain>
    </source>
</reference>
<evidence type="ECO:0000313" key="2">
    <source>
        <dbReference type="Proteomes" id="UP001175227"/>
    </source>
</evidence>
<gene>
    <name evidence="1" type="ORF">IW261DRAFT_1564120</name>
</gene>
<comment type="caution">
    <text evidence="1">The sequence shown here is derived from an EMBL/GenBank/DDBJ whole genome shotgun (WGS) entry which is preliminary data.</text>
</comment>
<dbReference type="EMBL" id="JAUEPR010000011">
    <property type="protein sequence ID" value="KAK0479480.1"/>
    <property type="molecule type" value="Genomic_DNA"/>
</dbReference>
<proteinExistence type="predicted"/>
<dbReference type="Proteomes" id="UP001175227">
    <property type="component" value="Unassembled WGS sequence"/>
</dbReference>
<keyword evidence="2" id="KW-1185">Reference proteome</keyword>
<accession>A0AA39P8W8</accession>
<organism evidence="1 2">
    <name type="scientific">Armillaria novae-zelandiae</name>
    <dbReference type="NCBI Taxonomy" id="153914"/>
    <lineage>
        <taxon>Eukaryota</taxon>
        <taxon>Fungi</taxon>
        <taxon>Dikarya</taxon>
        <taxon>Basidiomycota</taxon>
        <taxon>Agaricomycotina</taxon>
        <taxon>Agaricomycetes</taxon>
        <taxon>Agaricomycetidae</taxon>
        <taxon>Agaricales</taxon>
        <taxon>Marasmiineae</taxon>
        <taxon>Physalacriaceae</taxon>
        <taxon>Armillaria</taxon>
    </lineage>
</organism>
<name>A0AA39P8W8_9AGAR</name>